<organism evidence="2 3">
    <name type="scientific">Blepharisma stoltei</name>
    <dbReference type="NCBI Taxonomy" id="1481888"/>
    <lineage>
        <taxon>Eukaryota</taxon>
        <taxon>Sar</taxon>
        <taxon>Alveolata</taxon>
        <taxon>Ciliophora</taxon>
        <taxon>Postciliodesmatophora</taxon>
        <taxon>Heterotrichea</taxon>
        <taxon>Heterotrichida</taxon>
        <taxon>Blepharismidae</taxon>
        <taxon>Blepharisma</taxon>
    </lineage>
</organism>
<dbReference type="InterPro" id="IPR035892">
    <property type="entry name" value="C2_domain_sf"/>
</dbReference>
<keyword evidence="3" id="KW-1185">Reference proteome</keyword>
<dbReference type="Proteomes" id="UP001162131">
    <property type="component" value="Unassembled WGS sequence"/>
</dbReference>
<dbReference type="Pfam" id="PF00168">
    <property type="entry name" value="C2"/>
    <property type="match status" value="1"/>
</dbReference>
<evidence type="ECO:0000313" key="2">
    <source>
        <dbReference type="EMBL" id="CAG9312065.1"/>
    </source>
</evidence>
<feature type="domain" description="C2" evidence="1">
    <location>
        <begin position="1"/>
        <end position="107"/>
    </location>
</feature>
<dbReference type="SMART" id="SM00239">
    <property type="entry name" value="C2"/>
    <property type="match status" value="1"/>
</dbReference>
<dbReference type="PANTHER" id="PTHR47052">
    <property type="entry name" value="CONSERVED SERINE PROLINE-RICH PROTEIN (AFU_ORTHOLOGUE AFUA_2G01790)"/>
    <property type="match status" value="1"/>
</dbReference>
<gene>
    <name evidence="2" type="ORF">BSTOLATCC_MIC5322</name>
</gene>
<evidence type="ECO:0000259" key="1">
    <source>
        <dbReference type="PROSITE" id="PS50004"/>
    </source>
</evidence>
<dbReference type="SUPFAM" id="SSF49562">
    <property type="entry name" value="C2 domain (Calcium/lipid-binding domain, CaLB)"/>
    <property type="match status" value="1"/>
</dbReference>
<reference evidence="2" key="1">
    <citation type="submission" date="2021-09" db="EMBL/GenBank/DDBJ databases">
        <authorList>
            <consortium name="AG Swart"/>
            <person name="Singh M."/>
            <person name="Singh A."/>
            <person name="Seah K."/>
            <person name="Emmerich C."/>
        </authorList>
    </citation>
    <scope>NUCLEOTIDE SEQUENCE</scope>
    <source>
        <strain evidence="2">ATCC30299</strain>
    </source>
</reference>
<dbReference type="CDD" id="cd00030">
    <property type="entry name" value="C2"/>
    <property type="match status" value="1"/>
</dbReference>
<proteinExistence type="predicted"/>
<dbReference type="AlphaFoldDB" id="A0AAU9IDX0"/>
<dbReference type="EMBL" id="CAJZBQ010000005">
    <property type="protein sequence ID" value="CAG9312065.1"/>
    <property type="molecule type" value="Genomic_DNA"/>
</dbReference>
<dbReference type="Gene3D" id="2.60.40.150">
    <property type="entry name" value="C2 domain"/>
    <property type="match status" value="1"/>
</dbReference>
<sequence length="147" mass="17067">MANLPCSGTLKVGPLIAEIIKTDFTAESDCFCKIILGNHFYRTGICKGCGRKPKWDDKFEIFISEKDKSMLIELWEHSLEFSEEIIGKVNIYLSELHILNQSIENWFDIKIETNIFGRIQIKIELEEGEKQKNQTEPQKEIQTAWNL</sequence>
<dbReference type="PROSITE" id="PS50004">
    <property type="entry name" value="C2"/>
    <property type="match status" value="1"/>
</dbReference>
<accession>A0AAU9IDX0</accession>
<comment type="caution">
    <text evidence="2">The sequence shown here is derived from an EMBL/GenBank/DDBJ whole genome shotgun (WGS) entry which is preliminary data.</text>
</comment>
<dbReference type="PANTHER" id="PTHR47052:SF3">
    <property type="entry name" value="INGRESSION PROTEIN 1"/>
    <property type="match status" value="1"/>
</dbReference>
<name>A0AAU9IDX0_9CILI</name>
<dbReference type="InterPro" id="IPR000008">
    <property type="entry name" value="C2_dom"/>
</dbReference>
<protein>
    <recommendedName>
        <fullName evidence="1">C2 domain-containing protein</fullName>
    </recommendedName>
</protein>
<dbReference type="InterPro" id="IPR052981">
    <property type="entry name" value="Ingression_C2_domain"/>
</dbReference>
<evidence type="ECO:0000313" key="3">
    <source>
        <dbReference type="Proteomes" id="UP001162131"/>
    </source>
</evidence>